<proteinExistence type="predicted"/>
<dbReference type="Pfam" id="PF20043">
    <property type="entry name" value="DUF6445"/>
    <property type="match status" value="1"/>
</dbReference>
<organism evidence="1 2">
    <name type="scientific">Rheinheimera tilapiae</name>
    <dbReference type="NCBI Taxonomy" id="875043"/>
    <lineage>
        <taxon>Bacteria</taxon>
        <taxon>Pseudomonadati</taxon>
        <taxon>Pseudomonadota</taxon>
        <taxon>Gammaproteobacteria</taxon>
        <taxon>Chromatiales</taxon>
        <taxon>Chromatiaceae</taxon>
        <taxon>Rheinheimera</taxon>
    </lineage>
</organism>
<gene>
    <name evidence="1" type="ORF">ACFFJP_03060</name>
</gene>
<reference evidence="1 2" key="1">
    <citation type="submission" date="2024-09" db="EMBL/GenBank/DDBJ databases">
        <authorList>
            <person name="Sun Q."/>
            <person name="Mori K."/>
        </authorList>
    </citation>
    <scope>NUCLEOTIDE SEQUENCE [LARGE SCALE GENOMIC DNA]</scope>
    <source>
        <strain evidence="1 2">KCTC 23315</strain>
    </source>
</reference>
<accession>A0ABV6B8S4</accession>
<sequence length="263" mass="28695">MAQPLNTGSFGAQSCKDQSVQASALQLHPALQLSALRFGAERTPVLIADQFVAEPQQLVDAACRAEFVANSPYYPGVRAEAPAAYRQLLLGTLQQTLINFFQLPARTLSLSVCHFSLITTPAAQLKLLQRIPHFDTTTPHALAAVHYLFHSKGTTPNSASGTAFYRHRKTGFECISPERELAYYRALESENDGPNLPKANAGYIQGSTALFEQIGAAHGVYNRIIFYPRHLLHSGIVTPDTLLSPDPRLGRLTISSFIDCGSD</sequence>
<evidence type="ECO:0000313" key="2">
    <source>
        <dbReference type="Proteomes" id="UP001589813"/>
    </source>
</evidence>
<dbReference type="RefSeq" id="WP_377240398.1">
    <property type="nucleotide sequence ID" value="NZ_JBHLXP010000001.1"/>
</dbReference>
<keyword evidence="2" id="KW-1185">Reference proteome</keyword>
<dbReference type="InterPro" id="IPR045617">
    <property type="entry name" value="DUF6445"/>
</dbReference>
<dbReference type="EMBL" id="JBHLXP010000001">
    <property type="protein sequence ID" value="MFC0047268.1"/>
    <property type="molecule type" value="Genomic_DNA"/>
</dbReference>
<name>A0ABV6B8S4_9GAMM</name>
<evidence type="ECO:0000313" key="1">
    <source>
        <dbReference type="EMBL" id="MFC0047268.1"/>
    </source>
</evidence>
<dbReference type="Proteomes" id="UP001589813">
    <property type="component" value="Unassembled WGS sequence"/>
</dbReference>
<comment type="caution">
    <text evidence="1">The sequence shown here is derived from an EMBL/GenBank/DDBJ whole genome shotgun (WGS) entry which is preliminary data.</text>
</comment>
<protein>
    <submittedName>
        <fullName evidence="1">DUF6445 family protein</fullName>
    </submittedName>
</protein>